<dbReference type="EMBL" id="ABDG02000013">
    <property type="protein sequence ID" value="EHK50672.1"/>
    <property type="molecule type" value="Genomic_DNA"/>
</dbReference>
<feature type="non-terminal residue" evidence="1">
    <location>
        <position position="91"/>
    </location>
</feature>
<dbReference type="AlphaFoldDB" id="G9NFF6"/>
<name>G9NFF6_HYPAI</name>
<dbReference type="Proteomes" id="UP000005426">
    <property type="component" value="Unassembled WGS sequence"/>
</dbReference>
<accession>G9NFF6</accession>
<evidence type="ECO:0000313" key="1">
    <source>
        <dbReference type="EMBL" id="EHK50672.1"/>
    </source>
</evidence>
<proteinExistence type="predicted"/>
<gene>
    <name evidence="1" type="ORF">TRIATDRAFT_160745</name>
</gene>
<keyword evidence="2" id="KW-1185">Reference proteome</keyword>
<sequence length="91" mass="10520">MALVVKLWFCIQRASRSRYAAVPIERTPYTCNRRYDGTSSCGHGVLKQHHHFFTMLVLAAPPQQRVWLVLALREKRPVEDQSGSSQRRLVI</sequence>
<comment type="caution">
    <text evidence="1">The sequence shown here is derived from an EMBL/GenBank/DDBJ whole genome shotgun (WGS) entry which is preliminary data.</text>
</comment>
<protein>
    <submittedName>
        <fullName evidence="1">Uncharacterized protein</fullName>
    </submittedName>
</protein>
<dbReference type="HOGENOM" id="CLU_2432850_0_0_1"/>
<evidence type="ECO:0000313" key="2">
    <source>
        <dbReference type="Proteomes" id="UP000005426"/>
    </source>
</evidence>
<reference evidence="1 2" key="1">
    <citation type="journal article" date="2011" name="Genome Biol.">
        <title>Comparative genome sequence analysis underscores mycoparasitism as the ancestral life style of Trichoderma.</title>
        <authorList>
            <person name="Kubicek C.P."/>
            <person name="Herrera-Estrella A."/>
            <person name="Seidl-Seiboth V."/>
            <person name="Martinez D.A."/>
            <person name="Druzhinina I.S."/>
            <person name="Thon M."/>
            <person name="Zeilinger S."/>
            <person name="Casas-Flores S."/>
            <person name="Horwitz B.A."/>
            <person name="Mukherjee P.K."/>
            <person name="Mukherjee M."/>
            <person name="Kredics L."/>
            <person name="Alcaraz L.D."/>
            <person name="Aerts A."/>
            <person name="Antal Z."/>
            <person name="Atanasova L."/>
            <person name="Cervantes-Badillo M.G."/>
            <person name="Challacombe J."/>
            <person name="Chertkov O."/>
            <person name="McCluskey K."/>
            <person name="Coulpier F."/>
            <person name="Deshpande N."/>
            <person name="von Doehren H."/>
            <person name="Ebbole D.J."/>
            <person name="Esquivel-Naranjo E.U."/>
            <person name="Fekete E."/>
            <person name="Flipphi M."/>
            <person name="Glaser F."/>
            <person name="Gomez-Rodriguez E.Y."/>
            <person name="Gruber S."/>
            <person name="Han C."/>
            <person name="Henrissat B."/>
            <person name="Hermosa R."/>
            <person name="Hernandez-Onate M."/>
            <person name="Karaffa L."/>
            <person name="Kosti I."/>
            <person name="Le Crom S."/>
            <person name="Lindquist E."/>
            <person name="Lucas S."/>
            <person name="Luebeck M."/>
            <person name="Luebeck P.S."/>
            <person name="Margeot A."/>
            <person name="Metz B."/>
            <person name="Misra M."/>
            <person name="Nevalainen H."/>
            <person name="Omann M."/>
            <person name="Packer N."/>
            <person name="Perrone G."/>
            <person name="Uresti-Rivera E.E."/>
            <person name="Salamov A."/>
            <person name="Schmoll M."/>
            <person name="Seiboth B."/>
            <person name="Shapiro H."/>
            <person name="Sukno S."/>
            <person name="Tamayo-Ramos J.A."/>
            <person name="Tisch D."/>
            <person name="Wiest A."/>
            <person name="Wilkinson H.H."/>
            <person name="Zhang M."/>
            <person name="Coutinho P.M."/>
            <person name="Kenerley C.M."/>
            <person name="Monte E."/>
            <person name="Baker S.E."/>
            <person name="Grigoriev I.V."/>
        </authorList>
    </citation>
    <scope>NUCLEOTIDE SEQUENCE [LARGE SCALE GENOMIC DNA]</scope>
    <source>
        <strain evidence="2">ATCC 20476 / IMI 206040</strain>
    </source>
</reference>
<organism evidence="1 2">
    <name type="scientific">Hypocrea atroviridis (strain ATCC 20476 / IMI 206040)</name>
    <name type="common">Trichoderma atroviride</name>
    <dbReference type="NCBI Taxonomy" id="452589"/>
    <lineage>
        <taxon>Eukaryota</taxon>
        <taxon>Fungi</taxon>
        <taxon>Dikarya</taxon>
        <taxon>Ascomycota</taxon>
        <taxon>Pezizomycotina</taxon>
        <taxon>Sordariomycetes</taxon>
        <taxon>Hypocreomycetidae</taxon>
        <taxon>Hypocreales</taxon>
        <taxon>Hypocreaceae</taxon>
        <taxon>Trichoderma</taxon>
    </lineage>
</organism>